<organism evidence="4 5">
    <name type="scientific">Fuscibacter oryzae</name>
    <dbReference type="NCBI Taxonomy" id="2803939"/>
    <lineage>
        <taxon>Bacteria</taxon>
        <taxon>Pseudomonadati</taxon>
        <taxon>Pseudomonadota</taxon>
        <taxon>Alphaproteobacteria</taxon>
        <taxon>Rhodobacterales</taxon>
        <taxon>Paracoccaceae</taxon>
        <taxon>Fuscibacter</taxon>
    </lineage>
</organism>
<dbReference type="Pfam" id="PF25917">
    <property type="entry name" value="BSH_RND"/>
    <property type="match status" value="1"/>
</dbReference>
<dbReference type="AlphaFoldDB" id="A0A8J7MRU1"/>
<feature type="signal peptide" evidence="2">
    <location>
        <begin position="1"/>
        <end position="19"/>
    </location>
</feature>
<dbReference type="GO" id="GO:0015562">
    <property type="term" value="F:efflux transmembrane transporter activity"/>
    <property type="evidence" value="ECO:0007669"/>
    <property type="project" value="TreeGrafter"/>
</dbReference>
<feature type="coiled-coil region" evidence="1">
    <location>
        <begin position="85"/>
        <end position="143"/>
    </location>
</feature>
<accession>A0A8J7MRU1</accession>
<dbReference type="EMBL" id="JAESVP010000003">
    <property type="protein sequence ID" value="MBL4927745.1"/>
    <property type="molecule type" value="Genomic_DNA"/>
</dbReference>
<dbReference type="Proteomes" id="UP000619033">
    <property type="component" value="Unassembled WGS sequence"/>
</dbReference>
<dbReference type="PANTHER" id="PTHR30469">
    <property type="entry name" value="MULTIDRUG RESISTANCE PROTEIN MDTA"/>
    <property type="match status" value="1"/>
</dbReference>
<proteinExistence type="predicted"/>
<keyword evidence="5" id="KW-1185">Reference proteome</keyword>
<feature type="chain" id="PRO_5035218316" evidence="2">
    <location>
        <begin position="20"/>
        <end position="321"/>
    </location>
</feature>
<protein>
    <submittedName>
        <fullName evidence="4">Efflux RND transporter periplasmic adaptor subunit</fullName>
    </submittedName>
</protein>
<evidence type="ECO:0000313" key="5">
    <source>
        <dbReference type="Proteomes" id="UP000619033"/>
    </source>
</evidence>
<dbReference type="GO" id="GO:1990281">
    <property type="term" value="C:efflux pump complex"/>
    <property type="evidence" value="ECO:0007669"/>
    <property type="project" value="TreeGrafter"/>
</dbReference>
<dbReference type="Gene3D" id="2.40.50.100">
    <property type="match status" value="1"/>
</dbReference>
<name>A0A8J7MRU1_9RHOB</name>
<feature type="domain" description="Multidrug resistance protein MdtA-like barrel-sandwich hybrid" evidence="3">
    <location>
        <begin position="48"/>
        <end position="181"/>
    </location>
</feature>
<evidence type="ECO:0000313" key="4">
    <source>
        <dbReference type="EMBL" id="MBL4927745.1"/>
    </source>
</evidence>
<evidence type="ECO:0000259" key="3">
    <source>
        <dbReference type="Pfam" id="PF25917"/>
    </source>
</evidence>
<sequence length="321" mass="33415">MCKPVLTAICLALVTPAFADAPAPVKQVQLTEWKAVYGTVEARLRVPARARIGGTITELAVTEGDVVAEGQVLARIVDEKLGFQLSALEAQKTAAEAQLANAQAELTRGQELLKQGVTTVQRLDALRTQVDVVTGQIAALEAQARVIAQSEAEGAVLAPAAGRVLEVPVAKGAVVMPGEPVATLAAGGTFLRIAVPERHAANLHQGDTIEIEGAEGRLAKVYPLISGGRVTADVEVADLSDRFIDARVLVRLPVGQRPALVVPEGEIASQSGLDFVQVEGAEGPVARVVVPGQHQVIDGQKMVEILSGLTATDRVLGGGNE</sequence>
<evidence type="ECO:0000256" key="1">
    <source>
        <dbReference type="SAM" id="Coils"/>
    </source>
</evidence>
<reference evidence="4" key="1">
    <citation type="submission" date="2021-01" db="EMBL/GenBank/DDBJ databases">
        <title>Genome seq and assembly of Tabrizicola sp. KVB23.</title>
        <authorList>
            <person name="Chhetri G."/>
        </authorList>
    </citation>
    <scope>NUCLEOTIDE SEQUENCE</scope>
    <source>
        <strain evidence="4">KVB23</strain>
    </source>
</reference>
<dbReference type="InterPro" id="IPR058625">
    <property type="entry name" value="MdtA-like_BSH"/>
</dbReference>
<gene>
    <name evidence="4" type="ORF">JI744_06470</name>
</gene>
<dbReference type="Gene3D" id="2.40.420.20">
    <property type="match status" value="1"/>
</dbReference>
<keyword evidence="1" id="KW-0175">Coiled coil</keyword>
<keyword evidence="2" id="KW-0732">Signal</keyword>
<comment type="caution">
    <text evidence="4">The sequence shown here is derived from an EMBL/GenBank/DDBJ whole genome shotgun (WGS) entry which is preliminary data.</text>
</comment>
<dbReference type="PANTHER" id="PTHR30469:SF15">
    <property type="entry name" value="HLYD FAMILY OF SECRETION PROTEINS"/>
    <property type="match status" value="1"/>
</dbReference>
<evidence type="ECO:0000256" key="2">
    <source>
        <dbReference type="SAM" id="SignalP"/>
    </source>
</evidence>
<dbReference type="RefSeq" id="WP_202658893.1">
    <property type="nucleotide sequence ID" value="NZ_JAESVP010000003.1"/>
</dbReference>
<dbReference type="SUPFAM" id="SSF111369">
    <property type="entry name" value="HlyD-like secretion proteins"/>
    <property type="match status" value="1"/>
</dbReference>
<dbReference type="Gene3D" id="1.10.287.470">
    <property type="entry name" value="Helix hairpin bin"/>
    <property type="match status" value="1"/>
</dbReference>